<dbReference type="InterPro" id="IPR045584">
    <property type="entry name" value="Pilin-like"/>
</dbReference>
<dbReference type="Proteomes" id="UP000576225">
    <property type="component" value="Unassembled WGS sequence"/>
</dbReference>
<dbReference type="EMBL" id="JABAEW010000001">
    <property type="protein sequence ID" value="NMD85078.1"/>
    <property type="molecule type" value="Genomic_DNA"/>
</dbReference>
<dbReference type="PANTHER" id="PTHR30093:SF2">
    <property type="entry name" value="TYPE II SECRETION SYSTEM PROTEIN H"/>
    <property type="match status" value="1"/>
</dbReference>
<dbReference type="PANTHER" id="PTHR30093">
    <property type="entry name" value="GENERAL SECRETION PATHWAY PROTEIN G"/>
    <property type="match status" value="1"/>
</dbReference>
<dbReference type="AlphaFoldDB" id="A0A848APX7"/>
<dbReference type="RefSeq" id="WP_168961181.1">
    <property type="nucleotide sequence ID" value="NZ_JABAEW010000001.1"/>
</dbReference>
<evidence type="ECO:0000256" key="1">
    <source>
        <dbReference type="SAM" id="Phobius"/>
    </source>
</evidence>
<dbReference type="NCBIfam" id="TIGR02532">
    <property type="entry name" value="IV_pilin_GFxxxE"/>
    <property type="match status" value="1"/>
</dbReference>
<gene>
    <name evidence="2" type="ORF">HF882_00620</name>
</gene>
<name>A0A848APX7_9BACT</name>
<keyword evidence="1" id="KW-1133">Transmembrane helix</keyword>
<protein>
    <submittedName>
        <fullName evidence="2">Prepilin-type N-terminal cleavage/methylation domain-containing protein</fullName>
    </submittedName>
</protein>
<proteinExistence type="predicted"/>
<organism evidence="2 3">
    <name type="scientific">Victivallis vadensis</name>
    <dbReference type="NCBI Taxonomy" id="172901"/>
    <lineage>
        <taxon>Bacteria</taxon>
        <taxon>Pseudomonadati</taxon>
        <taxon>Lentisphaerota</taxon>
        <taxon>Lentisphaeria</taxon>
        <taxon>Victivallales</taxon>
        <taxon>Victivallaceae</taxon>
        <taxon>Victivallis</taxon>
    </lineage>
</organism>
<accession>A0A848APX7</accession>
<keyword evidence="1" id="KW-0472">Membrane</keyword>
<evidence type="ECO:0000313" key="3">
    <source>
        <dbReference type="Proteomes" id="UP000576225"/>
    </source>
</evidence>
<reference evidence="2 3" key="1">
    <citation type="submission" date="2020-04" db="EMBL/GenBank/DDBJ databases">
        <authorList>
            <person name="Hitch T.C.A."/>
            <person name="Wylensek D."/>
            <person name="Clavel T."/>
        </authorList>
    </citation>
    <scope>NUCLEOTIDE SEQUENCE [LARGE SCALE GENOMIC DNA]</scope>
    <source>
        <strain evidence="2 3">COR2-253-APC-1A</strain>
    </source>
</reference>
<evidence type="ECO:0000313" key="2">
    <source>
        <dbReference type="EMBL" id="NMD85078.1"/>
    </source>
</evidence>
<sequence length="250" mass="27909">MKREKSSFTLIELLVVIAIIAILAAILLPVMNKARTTAKNIKCLANLKQQGAMIALYAGDYNDYFVTSDISYHVTQAVSLYMAYSCNVVDKNDKRELRKTVGWCPADSSTTTDVWSYRTFSPNWGAWDKKEGVGGTPFANSIHAYYGPYGKQDGHMEKLSKLSHYPNHDKSFYFNVALLADDPMLPNHYTGSSFHINVVYADGSAKSCHNLYGALPKPEVVTQGWEARCNNVGYRMVYSYMAASNPEVNP</sequence>
<dbReference type="Gene3D" id="3.30.700.10">
    <property type="entry name" value="Glycoprotein, Type 4 Pilin"/>
    <property type="match status" value="1"/>
</dbReference>
<comment type="caution">
    <text evidence="2">The sequence shown here is derived from an EMBL/GenBank/DDBJ whole genome shotgun (WGS) entry which is preliminary data.</text>
</comment>
<dbReference type="Pfam" id="PF07963">
    <property type="entry name" value="N_methyl"/>
    <property type="match status" value="1"/>
</dbReference>
<dbReference type="InterPro" id="IPR012902">
    <property type="entry name" value="N_methyl_site"/>
</dbReference>
<dbReference type="SUPFAM" id="SSF54523">
    <property type="entry name" value="Pili subunits"/>
    <property type="match status" value="1"/>
</dbReference>
<feature type="transmembrane region" description="Helical" evidence="1">
    <location>
        <begin position="7"/>
        <end position="31"/>
    </location>
</feature>
<keyword evidence="1" id="KW-0812">Transmembrane</keyword>